<dbReference type="SUPFAM" id="SSF53300">
    <property type="entry name" value="vWA-like"/>
    <property type="match status" value="1"/>
</dbReference>
<gene>
    <name evidence="2" type="ORF">GCM10022255_015650</name>
</gene>
<dbReference type="InterPro" id="IPR036465">
    <property type="entry name" value="vWFA_dom_sf"/>
</dbReference>
<dbReference type="PANTHER" id="PTHR39338:SF6">
    <property type="entry name" value="BLL5662 PROTEIN"/>
    <property type="match status" value="1"/>
</dbReference>
<dbReference type="PANTHER" id="PTHR39338">
    <property type="entry name" value="BLL5662 PROTEIN-RELATED"/>
    <property type="match status" value="1"/>
</dbReference>
<dbReference type="SMART" id="SM00327">
    <property type="entry name" value="VWA"/>
    <property type="match status" value="1"/>
</dbReference>
<evidence type="ECO:0000313" key="3">
    <source>
        <dbReference type="Proteomes" id="UP001500620"/>
    </source>
</evidence>
<reference evidence="3" key="1">
    <citation type="journal article" date="2019" name="Int. J. Syst. Evol. Microbiol.">
        <title>The Global Catalogue of Microorganisms (GCM) 10K type strain sequencing project: providing services to taxonomists for standard genome sequencing and annotation.</title>
        <authorList>
            <consortium name="The Broad Institute Genomics Platform"/>
            <consortium name="The Broad Institute Genome Sequencing Center for Infectious Disease"/>
            <person name="Wu L."/>
            <person name="Ma J."/>
        </authorList>
    </citation>
    <scope>NUCLEOTIDE SEQUENCE [LARGE SCALE GENOMIC DNA]</scope>
    <source>
        <strain evidence="3">JCM 17441</strain>
    </source>
</reference>
<dbReference type="Proteomes" id="UP001500620">
    <property type="component" value="Unassembled WGS sequence"/>
</dbReference>
<keyword evidence="3" id="KW-1185">Reference proteome</keyword>
<dbReference type="Gene3D" id="3.40.50.410">
    <property type="entry name" value="von Willebrand factor, type A domain"/>
    <property type="match status" value="1"/>
</dbReference>
<protein>
    <submittedName>
        <fullName evidence="2">VWA domain-containing protein</fullName>
    </submittedName>
</protein>
<organism evidence="2 3">
    <name type="scientific">Dactylosporangium darangshiense</name>
    <dbReference type="NCBI Taxonomy" id="579108"/>
    <lineage>
        <taxon>Bacteria</taxon>
        <taxon>Bacillati</taxon>
        <taxon>Actinomycetota</taxon>
        <taxon>Actinomycetes</taxon>
        <taxon>Micromonosporales</taxon>
        <taxon>Micromonosporaceae</taxon>
        <taxon>Dactylosporangium</taxon>
    </lineage>
</organism>
<comment type="caution">
    <text evidence="2">The sequence shown here is derived from an EMBL/GenBank/DDBJ whole genome shotgun (WGS) entry which is preliminary data.</text>
</comment>
<evidence type="ECO:0000259" key="1">
    <source>
        <dbReference type="SMART" id="SM00327"/>
    </source>
</evidence>
<accession>A0ABP8D1I0</accession>
<feature type="domain" description="VWFA" evidence="1">
    <location>
        <begin position="164"/>
        <end position="330"/>
    </location>
</feature>
<dbReference type="InterPro" id="IPR008912">
    <property type="entry name" value="Uncharacterised_CoxE"/>
</dbReference>
<evidence type="ECO:0000313" key="2">
    <source>
        <dbReference type="EMBL" id="GAA4246018.1"/>
    </source>
</evidence>
<dbReference type="CDD" id="cd00198">
    <property type="entry name" value="vWFA"/>
    <property type="match status" value="1"/>
</dbReference>
<proteinExistence type="predicted"/>
<dbReference type="InterPro" id="IPR002035">
    <property type="entry name" value="VWF_A"/>
</dbReference>
<dbReference type="RefSeq" id="WP_345122792.1">
    <property type="nucleotide sequence ID" value="NZ_BAABAT010000003.1"/>
</dbReference>
<name>A0ABP8D1I0_9ACTN</name>
<dbReference type="Pfam" id="PF05762">
    <property type="entry name" value="VWA_CoxE"/>
    <property type="match status" value="1"/>
</dbReference>
<sequence>MYSLDRVLSFWTALDAAGPEHAYWVGRLTLCGSPEDIARYDAAFAGQDREAAPKGTPWQVRRLPERSLFRATMPPSAPAGDGDPALAVQASAEEVLRHRDLATLSAVERAEAQRLLALTARAHPMRAGRRYAPAARGPVDRRRTVRALLRGPDVLLRRARRPRPRRLVLLVDVSGSMSPYADALLRFAHALVRHRPRWTAVYALGTRLTPLTAAMRTRDAEAALRLAGQAIPDWRGGTRLADTVSAFVRGDGHRGVARRAVVVVFSDGWETGDPDRLAAAVAHLRRLAARVVWVSPHAGRPGFAPSAGGLAAALPHVDALVAGHTIAALSAVVTNMEVRRA</sequence>
<dbReference type="EMBL" id="BAABAT010000003">
    <property type="protein sequence ID" value="GAA4246018.1"/>
    <property type="molecule type" value="Genomic_DNA"/>
</dbReference>